<dbReference type="InterPro" id="IPR041661">
    <property type="entry name" value="ZN622/Rei1/Reh1_Znf-C2H2"/>
</dbReference>
<organism evidence="3 4">
    <name type="scientific">Lachancea fermentati</name>
    <name type="common">Zygosaccharomyces fermentati</name>
    <dbReference type="NCBI Taxonomy" id="4955"/>
    <lineage>
        <taxon>Eukaryota</taxon>
        <taxon>Fungi</taxon>
        <taxon>Dikarya</taxon>
        <taxon>Ascomycota</taxon>
        <taxon>Saccharomycotina</taxon>
        <taxon>Saccharomycetes</taxon>
        <taxon>Saccharomycetales</taxon>
        <taxon>Saccharomycetaceae</taxon>
        <taxon>Lachancea</taxon>
    </lineage>
</organism>
<proteinExistence type="predicted"/>
<evidence type="ECO:0000313" key="3">
    <source>
        <dbReference type="EMBL" id="SCW01806.1"/>
    </source>
</evidence>
<reference evidence="4" key="1">
    <citation type="submission" date="2016-03" db="EMBL/GenBank/DDBJ databases">
        <authorList>
            <person name="Devillers H."/>
        </authorList>
    </citation>
    <scope>NUCLEOTIDE SEQUENCE [LARGE SCALE GENOMIC DNA]</scope>
</reference>
<feature type="compositionally biased region" description="Basic and acidic residues" evidence="1">
    <location>
        <begin position="287"/>
        <end position="299"/>
    </location>
</feature>
<dbReference type="GO" id="GO:0030687">
    <property type="term" value="C:preribosome, large subunit precursor"/>
    <property type="evidence" value="ECO:0007669"/>
    <property type="project" value="TreeGrafter"/>
</dbReference>
<keyword evidence="4" id="KW-1185">Reference proteome</keyword>
<protein>
    <submittedName>
        <fullName evidence="3">LAFE_0E07668g1_1</fullName>
    </submittedName>
</protein>
<dbReference type="OrthoDB" id="19329at2759"/>
<evidence type="ECO:0000259" key="2">
    <source>
        <dbReference type="PROSITE" id="PS00028"/>
    </source>
</evidence>
<dbReference type="EMBL" id="LT598488">
    <property type="protein sequence ID" value="SCW01806.1"/>
    <property type="molecule type" value="Genomic_DNA"/>
</dbReference>
<dbReference type="GO" id="GO:0042273">
    <property type="term" value="P:ribosomal large subunit biogenesis"/>
    <property type="evidence" value="ECO:0007669"/>
    <property type="project" value="TreeGrafter"/>
</dbReference>
<gene>
    <name evidence="3" type="ORF">LAFE_0E07668G</name>
</gene>
<accession>A0A1G4MD58</accession>
<dbReference type="PANTHER" id="PTHR13182:SF8">
    <property type="entry name" value="CYTOPLASMIC 60S SUBUNIT BIOGENESIS FACTOR ZNF622"/>
    <property type="match status" value="1"/>
</dbReference>
<feature type="region of interest" description="Disordered" evidence="1">
    <location>
        <begin position="287"/>
        <end position="311"/>
    </location>
</feature>
<dbReference type="PROSITE" id="PS00028">
    <property type="entry name" value="ZINC_FINGER_C2H2_1"/>
    <property type="match status" value="1"/>
</dbReference>
<dbReference type="Proteomes" id="UP000190831">
    <property type="component" value="Chromosome E"/>
</dbReference>
<feature type="domain" description="C2H2-type" evidence="2">
    <location>
        <begin position="15"/>
        <end position="37"/>
    </location>
</feature>
<feature type="region of interest" description="Disordered" evidence="1">
    <location>
        <begin position="86"/>
        <end position="108"/>
    </location>
</feature>
<dbReference type="PANTHER" id="PTHR13182">
    <property type="entry name" value="ZINC FINGER PROTEIN 622"/>
    <property type="match status" value="1"/>
</dbReference>
<sequence length="424" mass="49002">MSSEVVSKLGNLFTCNSCMIQFRSSDMQRYHMKTEWHRYNLKRRIADLPPISADLFAEKLQISEREKQLHEVDEFGFAILKPRNSGRVERKQRSSQKNLTRGRRPEGIKQHAHVIRSLSPASSVASQISKFSIDSKMEIPTDFEEEAQYDYDFTTDSNYTSDDNTSITDSTFDDYDGILVTDCLFCGNHHQDIERNVRHMFQHHGFYIPERSYLIDLPGLLEYFIDLIVLDHECPCCSFEGSSLESIRAHIHSKRHARIPYETKEERSQYSEFYDFSSLSSVRPSEKKEKKTVTFKENDSSGEEDNDQSEIELESSIEDGINSNYSVARMDNSGVELTLPTGTRVGHRAMTRYYRQNLPGPADLSDGNRTLAVADRRFKGGVSHKLVVYGEKKAQQVEKRINNRSISRQMKKGNYQPHYRDEIL</sequence>
<dbReference type="STRING" id="4955.A0A1G4MD58"/>
<dbReference type="InterPro" id="IPR040025">
    <property type="entry name" value="Znf622/Rei1/Reh1"/>
</dbReference>
<dbReference type="Pfam" id="PF12756">
    <property type="entry name" value="zf-C2H2_2"/>
    <property type="match status" value="1"/>
</dbReference>
<dbReference type="InterPro" id="IPR013087">
    <property type="entry name" value="Znf_C2H2_type"/>
</dbReference>
<dbReference type="OMA" id="QRYHMKT"/>
<name>A0A1G4MD58_LACFM</name>
<evidence type="ECO:0000256" key="1">
    <source>
        <dbReference type="SAM" id="MobiDB-lite"/>
    </source>
</evidence>
<evidence type="ECO:0000313" key="4">
    <source>
        <dbReference type="Proteomes" id="UP000190831"/>
    </source>
</evidence>
<feature type="compositionally biased region" description="Acidic residues" evidence="1">
    <location>
        <begin position="300"/>
        <end position="311"/>
    </location>
</feature>
<dbReference type="AlphaFoldDB" id="A0A1G4MD58"/>